<dbReference type="EMBL" id="AGNK02004465">
    <property type="status" value="NOT_ANNOTATED_CDS"/>
    <property type="molecule type" value="Genomic_DNA"/>
</dbReference>
<dbReference type="EnsemblPlants" id="KQK98418">
    <property type="protein sequence ID" value="KQK98418"/>
    <property type="gene ID" value="SETIT_011771mg"/>
</dbReference>
<dbReference type="FunCoup" id="K3YC27">
    <property type="interactions" value="1822"/>
</dbReference>
<reference evidence="2" key="2">
    <citation type="submission" date="2018-08" db="UniProtKB">
        <authorList>
            <consortium name="EnsemblPlants"/>
        </authorList>
    </citation>
    <scope>IDENTIFICATION</scope>
    <source>
        <strain evidence="2">Yugu1</strain>
    </source>
</reference>
<dbReference type="STRING" id="4555.K3YC27"/>
<evidence type="ECO:0000313" key="3">
    <source>
        <dbReference type="Proteomes" id="UP000004995"/>
    </source>
</evidence>
<dbReference type="Proteomes" id="UP000004995">
    <property type="component" value="Unassembled WGS sequence"/>
</dbReference>
<name>K3YC27_SETIT</name>
<keyword evidence="3" id="KW-1185">Reference proteome</keyword>
<feature type="compositionally biased region" description="Pro residues" evidence="1">
    <location>
        <begin position="1"/>
        <end position="16"/>
    </location>
</feature>
<feature type="compositionally biased region" description="Basic and acidic residues" evidence="1">
    <location>
        <begin position="43"/>
        <end position="54"/>
    </location>
</feature>
<feature type="compositionally biased region" description="Basic and acidic residues" evidence="1">
    <location>
        <begin position="101"/>
        <end position="116"/>
    </location>
</feature>
<dbReference type="PANTHER" id="PTHR35459:SF2">
    <property type="entry name" value="T1N6.14 PROTEIN"/>
    <property type="match status" value="1"/>
</dbReference>
<evidence type="ECO:0000313" key="2">
    <source>
        <dbReference type="EnsemblPlants" id="KQK98418"/>
    </source>
</evidence>
<dbReference type="HOGENOM" id="CLU_080835_0_0_1"/>
<dbReference type="eggNOG" id="ENOG502S1AR">
    <property type="taxonomic scope" value="Eukaryota"/>
</dbReference>
<dbReference type="AlphaFoldDB" id="K3YC27"/>
<accession>K3YC27</accession>
<feature type="region of interest" description="Disordered" evidence="1">
    <location>
        <begin position="1"/>
        <end position="69"/>
    </location>
</feature>
<evidence type="ECO:0000256" key="1">
    <source>
        <dbReference type="SAM" id="MobiDB-lite"/>
    </source>
</evidence>
<dbReference type="InParanoid" id="K3YC27"/>
<dbReference type="PANTHER" id="PTHR35459">
    <property type="entry name" value="T1N6.14 PROTEIN"/>
    <property type="match status" value="1"/>
</dbReference>
<dbReference type="Gramene" id="KQK98418">
    <property type="protein sequence ID" value="KQK98418"/>
    <property type="gene ID" value="SETIT_011771mg"/>
</dbReference>
<sequence length="211" mass="22949">RDGPPATIPAHPPPPSESTTTTTSLEQQQPPPPAPPSGVESEAPPKRRKVEEVGFQRSPVCQGTDSEKKDAAVEILKEMKDVMELSKKMRLDLSSAAEPVKPLDKPADRAPKDKHAGKVPSSEKSSSSDKPGWKFRADNSNTAAHRLLVETKKGAGPSKTTDHTKQQGRLPQGSYVIGGSPIGWNFLLWPGRKAVYYGLTKEEWLARRSAK</sequence>
<proteinExistence type="predicted"/>
<feature type="compositionally biased region" description="Low complexity" evidence="1">
    <location>
        <begin position="17"/>
        <end position="28"/>
    </location>
</feature>
<reference evidence="3" key="1">
    <citation type="journal article" date="2012" name="Nat. Biotechnol.">
        <title>Reference genome sequence of the model plant Setaria.</title>
        <authorList>
            <person name="Bennetzen J.L."/>
            <person name="Schmutz J."/>
            <person name="Wang H."/>
            <person name="Percifield R."/>
            <person name="Hawkins J."/>
            <person name="Pontaroli A.C."/>
            <person name="Estep M."/>
            <person name="Feng L."/>
            <person name="Vaughn J.N."/>
            <person name="Grimwood J."/>
            <person name="Jenkins J."/>
            <person name="Barry K."/>
            <person name="Lindquist E."/>
            <person name="Hellsten U."/>
            <person name="Deshpande S."/>
            <person name="Wang X."/>
            <person name="Wu X."/>
            <person name="Mitros T."/>
            <person name="Triplett J."/>
            <person name="Yang X."/>
            <person name="Ye C.Y."/>
            <person name="Mauro-Herrera M."/>
            <person name="Wang L."/>
            <person name="Li P."/>
            <person name="Sharma M."/>
            <person name="Sharma R."/>
            <person name="Ronald P.C."/>
            <person name="Panaud O."/>
            <person name="Kellogg E.A."/>
            <person name="Brutnell T.P."/>
            <person name="Doust A.N."/>
            <person name="Tuskan G.A."/>
            <person name="Rokhsar D."/>
            <person name="Devos K.M."/>
        </authorList>
    </citation>
    <scope>NUCLEOTIDE SEQUENCE [LARGE SCALE GENOMIC DNA]</scope>
    <source>
        <strain evidence="3">cv. Yugu1</strain>
    </source>
</reference>
<feature type="region of interest" description="Disordered" evidence="1">
    <location>
        <begin position="94"/>
        <end position="174"/>
    </location>
</feature>
<organism evidence="2 3">
    <name type="scientific">Setaria italica</name>
    <name type="common">Foxtail millet</name>
    <name type="synonym">Panicum italicum</name>
    <dbReference type="NCBI Taxonomy" id="4555"/>
    <lineage>
        <taxon>Eukaryota</taxon>
        <taxon>Viridiplantae</taxon>
        <taxon>Streptophyta</taxon>
        <taxon>Embryophyta</taxon>
        <taxon>Tracheophyta</taxon>
        <taxon>Spermatophyta</taxon>
        <taxon>Magnoliopsida</taxon>
        <taxon>Liliopsida</taxon>
        <taxon>Poales</taxon>
        <taxon>Poaceae</taxon>
        <taxon>PACMAD clade</taxon>
        <taxon>Panicoideae</taxon>
        <taxon>Panicodae</taxon>
        <taxon>Paniceae</taxon>
        <taxon>Cenchrinae</taxon>
        <taxon>Setaria</taxon>
    </lineage>
</organism>
<dbReference type="OMA" id="GDARNMP"/>
<protein>
    <submittedName>
        <fullName evidence="2">Uncharacterized protein</fullName>
    </submittedName>
</protein>